<keyword evidence="7" id="KW-0378">Hydrolase</keyword>
<comment type="function">
    <text evidence="13">Primarily acts as an independent SigF regulator that is sensitive to the osmosensory signal, mediating the cross talk of PknD with the SigF regulon. Possesses both phosphatase and kinase activities. The kinase domain functions as a classic anti-sigma factor-like kinase to phosphorylate the anti-anti-sigma factor domain at the canonical regulatory site, and the phosphatase domain antagonizes this activity.</text>
</comment>
<keyword evidence="8" id="KW-0067">ATP-binding</keyword>
<reference evidence="20" key="1">
    <citation type="submission" date="2016-10" db="EMBL/GenBank/DDBJ databases">
        <authorList>
            <person name="Varghese N."/>
            <person name="Submissions S."/>
        </authorList>
    </citation>
    <scope>NUCLEOTIDE SEQUENCE [LARGE SCALE GENOMIC DNA]</scope>
    <source>
        <strain evidence="20">DSM 45962</strain>
    </source>
</reference>
<keyword evidence="2" id="KW-0597">Phosphoprotein</keyword>
<keyword evidence="10" id="KW-0904">Protein phosphatase</keyword>
<dbReference type="InterPro" id="IPR013656">
    <property type="entry name" value="PAS_4"/>
</dbReference>
<evidence type="ECO:0000256" key="6">
    <source>
        <dbReference type="ARBA" id="ARBA00022777"/>
    </source>
</evidence>
<evidence type="ECO:0000256" key="13">
    <source>
        <dbReference type="ARBA" id="ARBA00056274"/>
    </source>
</evidence>
<evidence type="ECO:0000256" key="16">
    <source>
        <dbReference type="SAM" id="MobiDB-lite"/>
    </source>
</evidence>
<evidence type="ECO:0000256" key="3">
    <source>
        <dbReference type="ARBA" id="ARBA00022679"/>
    </source>
</evidence>
<evidence type="ECO:0000256" key="15">
    <source>
        <dbReference type="ARBA" id="ARBA00081350"/>
    </source>
</evidence>
<dbReference type="SUPFAM" id="SSF55781">
    <property type="entry name" value="GAF domain-like"/>
    <property type="match status" value="1"/>
</dbReference>
<gene>
    <name evidence="19" type="ORF">SAMN05661030_3186</name>
</gene>
<evidence type="ECO:0000256" key="10">
    <source>
        <dbReference type="ARBA" id="ARBA00022912"/>
    </source>
</evidence>
<dbReference type="Pfam" id="PF01590">
    <property type="entry name" value="GAF"/>
    <property type="match status" value="1"/>
</dbReference>
<dbReference type="STRING" id="1225127.SAMN05661030_3186"/>
<evidence type="ECO:0000259" key="17">
    <source>
        <dbReference type="PROSITE" id="PS50112"/>
    </source>
</evidence>
<evidence type="ECO:0000259" key="18">
    <source>
        <dbReference type="PROSITE" id="PS50113"/>
    </source>
</evidence>
<dbReference type="InterPro" id="IPR000014">
    <property type="entry name" value="PAS"/>
</dbReference>
<proteinExistence type="predicted"/>
<evidence type="ECO:0000256" key="2">
    <source>
        <dbReference type="ARBA" id="ARBA00022553"/>
    </source>
</evidence>
<evidence type="ECO:0000256" key="5">
    <source>
        <dbReference type="ARBA" id="ARBA00022741"/>
    </source>
</evidence>
<evidence type="ECO:0000256" key="7">
    <source>
        <dbReference type="ARBA" id="ARBA00022801"/>
    </source>
</evidence>
<evidence type="ECO:0000256" key="8">
    <source>
        <dbReference type="ARBA" id="ARBA00022840"/>
    </source>
</evidence>
<dbReference type="CDD" id="cd00130">
    <property type="entry name" value="PAS"/>
    <property type="match status" value="2"/>
</dbReference>
<dbReference type="InterPro" id="IPR000700">
    <property type="entry name" value="PAS-assoc_C"/>
</dbReference>
<dbReference type="InterPro" id="IPR029016">
    <property type="entry name" value="GAF-like_dom_sf"/>
</dbReference>
<keyword evidence="4" id="KW-0479">Metal-binding</keyword>
<feature type="region of interest" description="Disordered" evidence="16">
    <location>
        <begin position="685"/>
        <end position="705"/>
    </location>
</feature>
<dbReference type="RefSeq" id="WP_229827369.1">
    <property type="nucleotide sequence ID" value="NZ_BNAC01000001.1"/>
</dbReference>
<dbReference type="EMBL" id="FOMD01000003">
    <property type="protein sequence ID" value="SFD31314.1"/>
    <property type="molecule type" value="Genomic_DNA"/>
</dbReference>
<evidence type="ECO:0000313" key="19">
    <source>
        <dbReference type="EMBL" id="SFD31314.1"/>
    </source>
</evidence>
<keyword evidence="20" id="KW-1185">Reference proteome</keyword>
<evidence type="ECO:0000256" key="12">
    <source>
        <dbReference type="ARBA" id="ARBA00047761"/>
    </source>
</evidence>
<dbReference type="AlphaFoldDB" id="A0A1I1RAB2"/>
<dbReference type="SMART" id="SM00091">
    <property type="entry name" value="PAS"/>
    <property type="match status" value="2"/>
</dbReference>
<keyword evidence="9" id="KW-0460">Magnesium</keyword>
<dbReference type="Pfam" id="PF08447">
    <property type="entry name" value="PAS_3"/>
    <property type="match status" value="1"/>
</dbReference>
<evidence type="ECO:0000256" key="1">
    <source>
        <dbReference type="ARBA" id="ARBA00013081"/>
    </source>
</evidence>
<dbReference type="InterPro" id="IPR013655">
    <property type="entry name" value="PAS_fold_3"/>
</dbReference>
<dbReference type="GO" id="GO:0046872">
    <property type="term" value="F:metal ion binding"/>
    <property type="evidence" value="ECO:0007669"/>
    <property type="project" value="UniProtKB-KW"/>
</dbReference>
<keyword evidence="6" id="KW-0418">Kinase</keyword>
<dbReference type="InterPro" id="IPR035965">
    <property type="entry name" value="PAS-like_dom_sf"/>
</dbReference>
<sequence length="705" mass="77209">MDDAAERMPVDAREAELLRGELAIGAAGIGTFDWDLVSGRLDWDDRLIEMFGYDPGTFSSTITGFNDRLHPDDLDRVAADLRAAIDTGVDFASVYRVVLPSGDTRWVSARGRRLCDADGRPVRLLGAAYDITSQRDSEQAVGRVLETMPAGFYSLDRQWRFTHLNASAERVLLRSRDDLLGRVIWEEFPATVGSEFEDSYRRAVVTGRPVTFPAYYPPPLDGWYEVNAWPTPDGLSVYFLDVTDRHHDQQQAEAARARQALQAAVTEQLTGTMQADHAVALLARLVVPELADFCIVTLVDDTFTPDSRRGVRDVGWWHRDEAARPLLDAYGQVRISSLRDQAFVFRALRSGQPVVVERDATAAIRAVLVEGPAQDLITELAPGSFVALPLRGRGRTVGLLSLFNGPDRGGAGPLDLASATEVAARAGLALDNARLYRQQRDLAVHLQRSFLTAPPEPDHSEIVVRYLPATASAAVGGDWYDAFMQPDGATVLVIGDVAGHDTAAAAAMGQLRSMLRGIAASDDSVTPAGVLRRVDRALAQLDLRTMATAVVARLEQDLEERGRGVTRLRWSNAGHLPPLVIDADGHVAPIPEWRAEMLLGVDEDTSRTDTVTVLERGATVLLYTDGLVERRDSDLDTGIERLRAAVAELAHLPLRELCDAVVHRLVDGHPDDDVALVAIRLHRQDRPRPAEAGPRRLPDPVPDEP</sequence>
<evidence type="ECO:0000256" key="4">
    <source>
        <dbReference type="ARBA" id="ARBA00022723"/>
    </source>
</evidence>
<name>A0A1I1RAB2_9ACTN</name>
<dbReference type="Gene3D" id="3.60.40.10">
    <property type="entry name" value="PPM-type phosphatase domain"/>
    <property type="match status" value="1"/>
</dbReference>
<dbReference type="Pfam" id="PF08448">
    <property type="entry name" value="PAS_4"/>
    <property type="match status" value="1"/>
</dbReference>
<dbReference type="PROSITE" id="PS50113">
    <property type="entry name" value="PAC"/>
    <property type="match status" value="1"/>
</dbReference>
<dbReference type="PANTHER" id="PTHR43156:SF2">
    <property type="entry name" value="STAGE II SPORULATION PROTEIN E"/>
    <property type="match status" value="1"/>
</dbReference>
<dbReference type="FunFam" id="3.60.40.10:FF:000005">
    <property type="entry name" value="Serine/threonine protein phosphatase"/>
    <property type="match status" value="1"/>
</dbReference>
<dbReference type="SMART" id="SM00065">
    <property type="entry name" value="GAF"/>
    <property type="match status" value="1"/>
</dbReference>
<dbReference type="SMART" id="SM00331">
    <property type="entry name" value="PP2C_SIG"/>
    <property type="match status" value="1"/>
</dbReference>
<dbReference type="InterPro" id="IPR052016">
    <property type="entry name" value="Bact_Sigma-Reg"/>
</dbReference>
<evidence type="ECO:0000256" key="14">
    <source>
        <dbReference type="ARBA" id="ARBA00075117"/>
    </source>
</evidence>
<dbReference type="InterPro" id="IPR001932">
    <property type="entry name" value="PPM-type_phosphatase-like_dom"/>
</dbReference>
<protein>
    <recommendedName>
        <fullName evidence="1">protein-serine/threonine phosphatase</fullName>
        <ecNumber evidence="1">3.1.3.16</ecNumber>
    </recommendedName>
    <alternativeName>
        <fullName evidence="15">Protein-serine/threonine phosphatase</fullName>
    </alternativeName>
    <alternativeName>
        <fullName evidence="14">Serine/threonine-protein kinase</fullName>
    </alternativeName>
</protein>
<dbReference type="GO" id="GO:0004722">
    <property type="term" value="F:protein serine/threonine phosphatase activity"/>
    <property type="evidence" value="ECO:0007669"/>
    <property type="project" value="UniProtKB-EC"/>
</dbReference>
<keyword evidence="5" id="KW-0547">Nucleotide-binding</keyword>
<dbReference type="GO" id="GO:0016301">
    <property type="term" value="F:kinase activity"/>
    <property type="evidence" value="ECO:0007669"/>
    <property type="project" value="UniProtKB-KW"/>
</dbReference>
<accession>A0A1I1RAB2</accession>
<dbReference type="Proteomes" id="UP000199022">
    <property type="component" value="Unassembled WGS sequence"/>
</dbReference>
<dbReference type="Gene3D" id="3.30.450.40">
    <property type="match status" value="1"/>
</dbReference>
<dbReference type="SUPFAM" id="SSF81606">
    <property type="entry name" value="PP2C-like"/>
    <property type="match status" value="1"/>
</dbReference>
<dbReference type="PROSITE" id="PS50112">
    <property type="entry name" value="PAS"/>
    <property type="match status" value="2"/>
</dbReference>
<evidence type="ECO:0000256" key="11">
    <source>
        <dbReference type="ARBA" id="ARBA00023211"/>
    </source>
</evidence>
<evidence type="ECO:0000313" key="20">
    <source>
        <dbReference type="Proteomes" id="UP000199022"/>
    </source>
</evidence>
<dbReference type="Pfam" id="PF07228">
    <property type="entry name" value="SpoIIE"/>
    <property type="match status" value="1"/>
</dbReference>
<keyword evidence="11" id="KW-0464">Manganese</keyword>
<dbReference type="InterPro" id="IPR003018">
    <property type="entry name" value="GAF"/>
</dbReference>
<dbReference type="Gene3D" id="2.10.70.100">
    <property type="match status" value="1"/>
</dbReference>
<dbReference type="EC" id="3.1.3.16" evidence="1"/>
<evidence type="ECO:0000256" key="9">
    <source>
        <dbReference type="ARBA" id="ARBA00022842"/>
    </source>
</evidence>
<organism evidence="19 20">
    <name type="scientific">Klenkia taihuensis</name>
    <dbReference type="NCBI Taxonomy" id="1225127"/>
    <lineage>
        <taxon>Bacteria</taxon>
        <taxon>Bacillati</taxon>
        <taxon>Actinomycetota</taxon>
        <taxon>Actinomycetes</taxon>
        <taxon>Geodermatophilales</taxon>
        <taxon>Geodermatophilaceae</taxon>
        <taxon>Klenkia</taxon>
    </lineage>
</organism>
<feature type="domain" description="PAS" evidence="17">
    <location>
        <begin position="43"/>
        <end position="88"/>
    </location>
</feature>
<dbReference type="GO" id="GO:0005524">
    <property type="term" value="F:ATP binding"/>
    <property type="evidence" value="ECO:0007669"/>
    <property type="project" value="UniProtKB-KW"/>
</dbReference>
<dbReference type="PANTHER" id="PTHR43156">
    <property type="entry name" value="STAGE II SPORULATION PROTEIN E-RELATED"/>
    <property type="match status" value="1"/>
</dbReference>
<feature type="compositionally biased region" description="Basic and acidic residues" evidence="16">
    <location>
        <begin position="685"/>
        <end position="698"/>
    </location>
</feature>
<dbReference type="InterPro" id="IPR036457">
    <property type="entry name" value="PPM-type-like_dom_sf"/>
</dbReference>
<feature type="domain" description="PAC" evidence="18">
    <location>
        <begin position="91"/>
        <end position="143"/>
    </location>
</feature>
<dbReference type="SUPFAM" id="SSF55785">
    <property type="entry name" value="PYP-like sensor domain (PAS domain)"/>
    <property type="match status" value="2"/>
</dbReference>
<keyword evidence="3" id="KW-0808">Transferase</keyword>
<dbReference type="Gene3D" id="3.30.450.20">
    <property type="entry name" value="PAS domain"/>
    <property type="match status" value="2"/>
</dbReference>
<comment type="catalytic activity">
    <reaction evidence="12">
        <text>O-phospho-L-seryl-[protein] + H2O = L-seryl-[protein] + phosphate</text>
        <dbReference type="Rhea" id="RHEA:20629"/>
        <dbReference type="Rhea" id="RHEA-COMP:9863"/>
        <dbReference type="Rhea" id="RHEA-COMP:11604"/>
        <dbReference type="ChEBI" id="CHEBI:15377"/>
        <dbReference type="ChEBI" id="CHEBI:29999"/>
        <dbReference type="ChEBI" id="CHEBI:43474"/>
        <dbReference type="ChEBI" id="CHEBI:83421"/>
        <dbReference type="EC" id="3.1.3.16"/>
    </reaction>
</comment>
<feature type="domain" description="PAS" evidence="17">
    <location>
        <begin position="137"/>
        <end position="182"/>
    </location>
</feature>